<dbReference type="InterPro" id="IPR003439">
    <property type="entry name" value="ABC_transporter-like_ATP-bd"/>
</dbReference>
<evidence type="ECO:0000313" key="4">
    <source>
        <dbReference type="EMBL" id="EDT70045.1"/>
    </source>
</evidence>
<feature type="domain" description="ABC transporter" evidence="3">
    <location>
        <begin position="1"/>
        <end position="212"/>
    </location>
</feature>
<dbReference type="InterPro" id="IPR050153">
    <property type="entry name" value="Metal_Ion_Import_ABC"/>
</dbReference>
<dbReference type="PANTHER" id="PTHR42734">
    <property type="entry name" value="METAL TRANSPORT SYSTEM ATP-BINDING PROTEIN TM_0124-RELATED"/>
    <property type="match status" value="1"/>
</dbReference>
<dbReference type="GO" id="GO:0016887">
    <property type="term" value="F:ATP hydrolysis activity"/>
    <property type="evidence" value="ECO:0007669"/>
    <property type="project" value="InterPro"/>
</dbReference>
<dbReference type="EMBL" id="ABOO01000092">
    <property type="protein sequence ID" value="EDT70045.1"/>
    <property type="molecule type" value="Genomic_DNA"/>
</dbReference>
<keyword evidence="4" id="KW-0067">ATP-binding</keyword>
<comment type="similarity">
    <text evidence="1">Belongs to the ABC transporter superfamily.</text>
</comment>
<evidence type="ECO:0000256" key="1">
    <source>
        <dbReference type="ARBA" id="ARBA00005417"/>
    </source>
</evidence>
<dbReference type="RefSeq" id="WP_003476546.1">
    <property type="nucleotide sequence ID" value="NZ_ABOO01000092.1"/>
</dbReference>
<dbReference type="GO" id="GO:0005524">
    <property type="term" value="F:ATP binding"/>
    <property type="evidence" value="ECO:0007669"/>
    <property type="project" value="UniProtKB-KW"/>
</dbReference>
<name>B1V815_CLOPF</name>
<evidence type="ECO:0000256" key="2">
    <source>
        <dbReference type="ARBA" id="ARBA00022448"/>
    </source>
</evidence>
<dbReference type="PANTHER" id="PTHR42734:SF17">
    <property type="entry name" value="METAL TRANSPORT SYSTEM ATP-BINDING PROTEIN TM_0124-RELATED"/>
    <property type="match status" value="1"/>
</dbReference>
<evidence type="ECO:0000313" key="5">
    <source>
        <dbReference type="Proteomes" id="UP000003188"/>
    </source>
</evidence>
<dbReference type="Proteomes" id="UP000003188">
    <property type="component" value="Unassembled WGS sequence"/>
</dbReference>
<keyword evidence="2" id="KW-0813">Transport</keyword>
<dbReference type="Gene3D" id="3.40.50.300">
    <property type="entry name" value="P-loop containing nucleotide triphosphate hydrolases"/>
    <property type="match status" value="1"/>
</dbReference>
<proteinExistence type="inferred from homology"/>
<gene>
    <name evidence="4" type="ORF">CJD_A0098</name>
</gene>
<protein>
    <submittedName>
        <fullName evidence="4">ABC transporter, ATP-binding protein</fullName>
    </submittedName>
</protein>
<evidence type="ECO:0000259" key="3">
    <source>
        <dbReference type="PROSITE" id="PS50893"/>
    </source>
</evidence>
<dbReference type="InterPro" id="IPR027417">
    <property type="entry name" value="P-loop_NTPase"/>
</dbReference>
<organism evidence="4 5">
    <name type="scientific">Clostridium perfringens D str. JGS1721</name>
    <dbReference type="NCBI Taxonomy" id="488537"/>
    <lineage>
        <taxon>Bacteria</taxon>
        <taxon>Bacillati</taxon>
        <taxon>Bacillota</taxon>
        <taxon>Clostridia</taxon>
        <taxon>Eubacteriales</taxon>
        <taxon>Clostridiaceae</taxon>
        <taxon>Clostridium</taxon>
    </lineage>
</organism>
<comment type="caution">
    <text evidence="4">The sequence shown here is derived from an EMBL/GenBank/DDBJ whole genome shotgun (WGS) entry which is preliminary data.</text>
</comment>
<sequence length="212" mass="24561">MHFINYSLKIDNKILIDNLNLSFKKNSINHLLGSNGVGKSCFAKSLVGLLDYSGNIEGNNISDMILISSKSNVPLDLTLKDIIKFLRIKFDQERVEYFFKLLNLENIQQDLKIKKMSDGQKQKIKIFCFLISMPKIIILDEFTSALDKKTSIELYKFFNEFIRDNNVMCINITHNLSDIEYMIGNYYLFSNKTITKIDSKEEIIEKYIKGGI</sequence>
<keyword evidence="4" id="KW-0547">Nucleotide-binding</keyword>
<reference evidence="4 5" key="1">
    <citation type="submission" date="2008-03" db="EMBL/GenBank/DDBJ databases">
        <authorList>
            <person name="Paulsen I."/>
            <person name="Sebastian Y."/>
        </authorList>
    </citation>
    <scope>NUCLEOTIDE SEQUENCE [LARGE SCALE GENOMIC DNA]</scope>
    <source>
        <strain evidence="5">D str. JGS1721</strain>
    </source>
</reference>
<dbReference type="SUPFAM" id="SSF52540">
    <property type="entry name" value="P-loop containing nucleoside triphosphate hydrolases"/>
    <property type="match status" value="1"/>
</dbReference>
<dbReference type="AlphaFoldDB" id="B1V815"/>
<dbReference type="Pfam" id="PF00005">
    <property type="entry name" value="ABC_tran"/>
    <property type="match status" value="1"/>
</dbReference>
<accession>B1V815</accession>
<dbReference type="PROSITE" id="PS50893">
    <property type="entry name" value="ABC_TRANSPORTER_2"/>
    <property type="match status" value="1"/>
</dbReference>